<dbReference type="Gene3D" id="1.10.287.130">
    <property type="match status" value="1"/>
</dbReference>
<dbReference type="SMART" id="SM00388">
    <property type="entry name" value="HisKA"/>
    <property type="match status" value="1"/>
</dbReference>
<dbReference type="CDD" id="cd00082">
    <property type="entry name" value="HisKA"/>
    <property type="match status" value="1"/>
</dbReference>
<dbReference type="NCBIfam" id="TIGR00229">
    <property type="entry name" value="sensory_box"/>
    <property type="match status" value="1"/>
</dbReference>
<dbReference type="InterPro" id="IPR004358">
    <property type="entry name" value="Sig_transdc_His_kin-like_C"/>
</dbReference>
<keyword evidence="11 14" id="KW-0472">Membrane</keyword>
<keyword evidence="6 14" id="KW-0812">Transmembrane</keyword>
<gene>
    <name evidence="20" type="ORF">AB2Z07_13110</name>
</gene>
<dbReference type="InterPro" id="IPR000700">
    <property type="entry name" value="PAS-assoc_C"/>
</dbReference>
<feature type="modified residue" description="Phosphohistidine" evidence="12">
    <location>
        <position position="1524"/>
    </location>
</feature>
<dbReference type="CDD" id="cd16922">
    <property type="entry name" value="HATPase_EvgS-ArcB-TorS-like"/>
    <property type="match status" value="1"/>
</dbReference>
<keyword evidence="10" id="KW-0902">Two-component regulatory system</keyword>
<keyword evidence="5 13" id="KW-0597">Phosphoprotein</keyword>
<protein>
    <recommendedName>
        <fullName evidence="3">histidine kinase</fullName>
        <ecNumber evidence="3">2.7.13.3</ecNumber>
    </recommendedName>
</protein>
<evidence type="ECO:0000256" key="8">
    <source>
        <dbReference type="ARBA" id="ARBA00022840"/>
    </source>
</evidence>
<dbReference type="SUPFAM" id="SSF55785">
    <property type="entry name" value="PYP-like sensor domain (PAS domain)"/>
    <property type="match status" value="1"/>
</dbReference>
<dbReference type="Gene3D" id="1.20.120.160">
    <property type="entry name" value="HPT domain"/>
    <property type="match status" value="1"/>
</dbReference>
<dbReference type="EC" id="2.7.13.3" evidence="3"/>
<feature type="domain" description="Histidine kinase" evidence="15">
    <location>
        <begin position="946"/>
        <end position="1167"/>
    </location>
</feature>
<reference evidence="20 21" key="1">
    <citation type="submission" date="2024-07" db="EMBL/GenBank/DDBJ databases">
        <title>Active virus-host system and metabolic interactions in a Lokiarchaeon culture.</title>
        <authorList>
            <person name="Ponce Toledo R.I."/>
            <person name="Rodrigues Oliveira T."/>
            <person name="Schleper C."/>
        </authorList>
    </citation>
    <scope>NUCLEOTIDE SEQUENCE [LARGE SCALE GENOMIC DNA]</scope>
    <source>
        <strain evidence="20 21">B35</strain>
    </source>
</reference>
<dbReference type="InterPro" id="IPR008207">
    <property type="entry name" value="Sig_transdc_His_kin_Hpt_dom"/>
</dbReference>
<dbReference type="InterPro" id="IPR001638">
    <property type="entry name" value="Solute-binding_3/MltF_N"/>
</dbReference>
<dbReference type="Gene3D" id="3.30.450.20">
    <property type="entry name" value="PAS domain"/>
    <property type="match status" value="1"/>
</dbReference>
<evidence type="ECO:0000256" key="10">
    <source>
        <dbReference type="ARBA" id="ARBA00023012"/>
    </source>
</evidence>
<dbReference type="InterPro" id="IPR036890">
    <property type="entry name" value="HATPase_C_sf"/>
</dbReference>
<evidence type="ECO:0000256" key="1">
    <source>
        <dbReference type="ARBA" id="ARBA00000085"/>
    </source>
</evidence>
<dbReference type="PROSITE" id="PS50894">
    <property type="entry name" value="HPT"/>
    <property type="match status" value="1"/>
</dbReference>
<feature type="domain" description="PAS" evidence="17">
    <location>
        <begin position="798"/>
        <end position="846"/>
    </location>
</feature>
<evidence type="ECO:0000313" key="21">
    <source>
        <dbReference type="Proteomes" id="UP001568358"/>
    </source>
</evidence>
<dbReference type="InterPro" id="IPR036641">
    <property type="entry name" value="HPT_dom_sf"/>
</dbReference>
<dbReference type="InterPro" id="IPR001789">
    <property type="entry name" value="Sig_transdc_resp-reg_receiver"/>
</dbReference>
<dbReference type="SMART" id="SM00091">
    <property type="entry name" value="PAS"/>
    <property type="match status" value="1"/>
</dbReference>
<dbReference type="SUPFAM" id="SSF47226">
    <property type="entry name" value="Histidine-containing phosphotransfer domain, HPT domain"/>
    <property type="match status" value="1"/>
</dbReference>
<dbReference type="InterPro" id="IPR000014">
    <property type="entry name" value="PAS"/>
</dbReference>
<evidence type="ECO:0000256" key="5">
    <source>
        <dbReference type="ARBA" id="ARBA00022553"/>
    </source>
</evidence>
<dbReference type="SUPFAM" id="SSF52172">
    <property type="entry name" value="CheY-like"/>
    <property type="match status" value="2"/>
</dbReference>
<dbReference type="SMART" id="SM00448">
    <property type="entry name" value="REC"/>
    <property type="match status" value="2"/>
</dbReference>
<evidence type="ECO:0000256" key="13">
    <source>
        <dbReference type="PROSITE-ProRule" id="PRU00169"/>
    </source>
</evidence>
<dbReference type="SUPFAM" id="SSF53850">
    <property type="entry name" value="Periplasmic binding protein-like II"/>
    <property type="match status" value="1"/>
</dbReference>
<dbReference type="InterPro" id="IPR036097">
    <property type="entry name" value="HisK_dim/P_sf"/>
</dbReference>
<feature type="domain" description="PAC" evidence="18">
    <location>
        <begin position="876"/>
        <end position="928"/>
    </location>
</feature>
<keyword evidence="7" id="KW-0547">Nucleotide-binding</keyword>
<dbReference type="Proteomes" id="UP001568358">
    <property type="component" value="Unassembled WGS sequence"/>
</dbReference>
<dbReference type="SUPFAM" id="SSF55874">
    <property type="entry name" value="ATPase domain of HSP90 chaperone/DNA topoisomerase II/histidine kinase"/>
    <property type="match status" value="1"/>
</dbReference>
<dbReference type="Pfam" id="PF01627">
    <property type="entry name" value="Hpt"/>
    <property type="match status" value="1"/>
</dbReference>
<name>A0ABV4JWM6_9BACT</name>
<dbReference type="Pfam" id="PF13426">
    <property type="entry name" value="PAS_9"/>
    <property type="match status" value="1"/>
</dbReference>
<dbReference type="CDD" id="cd00130">
    <property type="entry name" value="PAS"/>
    <property type="match status" value="1"/>
</dbReference>
<evidence type="ECO:0000256" key="4">
    <source>
        <dbReference type="ARBA" id="ARBA00022475"/>
    </source>
</evidence>
<feature type="modified residue" description="4-aspartylphosphate" evidence="13">
    <location>
        <position position="1236"/>
    </location>
</feature>
<dbReference type="SMART" id="SM00062">
    <property type="entry name" value="PBPb"/>
    <property type="match status" value="1"/>
</dbReference>
<evidence type="ECO:0000256" key="11">
    <source>
        <dbReference type="ARBA" id="ARBA00023136"/>
    </source>
</evidence>
<dbReference type="InterPro" id="IPR011006">
    <property type="entry name" value="CheY-like_superfamily"/>
</dbReference>
<evidence type="ECO:0000256" key="12">
    <source>
        <dbReference type="PROSITE-ProRule" id="PRU00110"/>
    </source>
</evidence>
<keyword evidence="8" id="KW-0067">ATP-binding</keyword>
<evidence type="ECO:0000259" key="17">
    <source>
        <dbReference type="PROSITE" id="PS50112"/>
    </source>
</evidence>
<keyword evidence="9 14" id="KW-1133">Transmembrane helix</keyword>
<evidence type="ECO:0000256" key="3">
    <source>
        <dbReference type="ARBA" id="ARBA00012438"/>
    </source>
</evidence>
<evidence type="ECO:0000259" key="15">
    <source>
        <dbReference type="PROSITE" id="PS50109"/>
    </source>
</evidence>
<dbReference type="CDD" id="cd01007">
    <property type="entry name" value="PBP2_BvgS_HisK_like"/>
    <property type="match status" value="1"/>
</dbReference>
<accession>A0ABV4JWM6</accession>
<dbReference type="InterPro" id="IPR003661">
    <property type="entry name" value="HisK_dim/P_dom"/>
</dbReference>
<dbReference type="Pfam" id="PF00072">
    <property type="entry name" value="Response_reg"/>
    <property type="match status" value="2"/>
</dbReference>
<evidence type="ECO:0000259" key="18">
    <source>
        <dbReference type="PROSITE" id="PS50113"/>
    </source>
</evidence>
<feature type="domain" description="Response regulatory" evidence="16">
    <location>
        <begin position="1332"/>
        <end position="1448"/>
    </location>
</feature>
<evidence type="ECO:0000313" key="20">
    <source>
        <dbReference type="EMBL" id="MEZ6854457.1"/>
    </source>
</evidence>
<dbReference type="PROSITE" id="PS50109">
    <property type="entry name" value="HIS_KIN"/>
    <property type="match status" value="1"/>
</dbReference>
<dbReference type="PANTHER" id="PTHR45339">
    <property type="entry name" value="HYBRID SIGNAL TRANSDUCTION HISTIDINE KINASE J"/>
    <property type="match status" value="1"/>
</dbReference>
<sequence length="1666" mass="186880">MKKYFESLFMWAVVLIMLVAPVSVAEAHSDDVIVRAAQNGSDLATELSQISAVFLYNLDDRQLEGMLSVIIKRTPQIKALRVVDTVTNEPFFTYFSFRQEPVFNKEIPVSAEQYPKYTASIVYNDSTIGRLELYYQALPAGPASDRGVLLTDEEKQWVKQNPVIRVGIEQWPPFNFFASNGEPRGIAVDLMAKMFKQFPIRFKFIGGTFSELLDKFKRGEIDLIPDMYYHSSLERYGDFTTPFMTVRDFLFVRQDDYSIRNMSDLRGKRVAVVEGYLMEELLPRRFPGINVVLMPSLVDAIAAVLNNDVDALLDAHMAVLYAQKENSLTGIRAIPQEEFIPQPLQFMTSKSEPYLYSITEKMLSSLTAAEKNEIVQNYILSPNAVMQHQPVKNSFERSIALLFVLFLVFLCSLFFIGRELNKHTKHTEGLVLGSFNFARALWIAIALFVLFCFGTSWFILSESKKDILQKEEHFLEERLEVTESRLLRLIDVHSHILQYMIGRPLFFALVDHVTSLSDNRDSLEYTRALHSLEDYWKEYGVLSGENSRALLSVTGELLVGDEKDQYSSMVKRHFELFQKALAGQTVFVPPCHYVDPETGFNEHKTFLLMPVINSLRKPIAVIAVQIDADDSLYFSSLKEDITKQQSEVFAVNRQGQVLYTRSTPGASVDEGLSKNYLSAFVGVDVPFAVEKMDDVSKQSGMRIVRYRNARNEKVYGLARWIPGLNIGLVAEVRAGDLLEQYTRLKYSVVVIMLLMLSFTIPSILFTLHLGRKANISLLQSKEELEGKVLDRTQDLQELEKQWRLILTSVGQGLLGFNRQGEVVFANDAALSLLGYTDDDIVGKKILENIWFCADEAKTCCLLQASIYNALYFGQMTTDQNEFFQAKSGHTFPVEFSCRSIINEEEIQGCVIVFTDITQRKRMEQELESAKITAEEASNAKSEFLANMSHEIRTPMNAILGMSHLALQSELTRRQRNFIEKVHRAAYSLLGIINDILDFSKIEAGKMEIEEVPFYLEDVMQDVAGVVGLKAEEKGLELLFKVCPEVPGKLIGDPMRLRQILINLGNNAVKFTEEGEVVVTVEIEDLNASEITLLFSVQDTGIGMNSEQIFKLFKSFSQADTSTTRRYGGTGLGLVISRRLAQLMGGEIWVESEYGKGATFSFNVRLKVNELEEPIPITLSDGARVLVVDDSKTSREILCSLLTELGYIADAVECGMDAVEMVKQSVKAEEYEMIFLDWRMPDMDGITTATLIKEQYGPDHCPDLIMVTAFGREAATDAAEQGIIDACVTKPLTKNPLLQAIASIKGVPNMTEKRNTGRKRAINAAVQHLAGAVILLVEDNEVNQELAVELLESNGMAVTVATNGQEALDILEEKSFDGVLMDCQMPVMDGYEATRRLREDPRFAALPVIAMTANAMVGDRRKVLAVGMNDHISKPLELLDMFSKMARWITPKLAVQVSVEDSDSGDELPDIIGVDVEKGLSICQQNKDLLRRLLVRFAEIQADDIAVISESLQRGDIEAASRQAHTLRGVAGNIGATRIQKLATELEANIMADNAPAMQRQLVNSLDATLAATVNDIRNKLVLTPIVSDVQLSKEVIERELVQLRNLLDDDDTEAVDLIEDIQHHMGGDPDLQELVRNMAGMVRDYDFENALALLEELEAGVERLSA</sequence>
<dbReference type="PROSITE" id="PS50112">
    <property type="entry name" value="PAS"/>
    <property type="match status" value="1"/>
</dbReference>
<dbReference type="Gene3D" id="3.30.565.10">
    <property type="entry name" value="Histidine kinase-like ATPase, C-terminal domain"/>
    <property type="match status" value="1"/>
</dbReference>
<evidence type="ECO:0000256" key="2">
    <source>
        <dbReference type="ARBA" id="ARBA00004651"/>
    </source>
</evidence>
<dbReference type="PROSITE" id="PS50110">
    <property type="entry name" value="RESPONSE_REGULATORY"/>
    <property type="match status" value="2"/>
</dbReference>
<comment type="caution">
    <text evidence="20">The sequence shown here is derived from an EMBL/GenBank/DDBJ whole genome shotgun (WGS) entry which is preliminary data.</text>
</comment>
<dbReference type="Gene3D" id="3.40.50.2300">
    <property type="match status" value="2"/>
</dbReference>
<keyword evidence="21" id="KW-1185">Reference proteome</keyword>
<dbReference type="Pfam" id="PF00512">
    <property type="entry name" value="HisKA"/>
    <property type="match status" value="1"/>
</dbReference>
<feature type="modified residue" description="4-aspartylphosphate" evidence="13">
    <location>
        <position position="1381"/>
    </location>
</feature>
<dbReference type="EMBL" id="JBFSOO010000010">
    <property type="protein sequence ID" value="MEZ6854457.1"/>
    <property type="molecule type" value="Genomic_DNA"/>
</dbReference>
<dbReference type="SUPFAM" id="SSF47384">
    <property type="entry name" value="Homodimeric domain of signal transducing histidine kinase"/>
    <property type="match status" value="1"/>
</dbReference>
<dbReference type="CDD" id="cd17546">
    <property type="entry name" value="REC_hyHK_CKI1_RcsC-like"/>
    <property type="match status" value="2"/>
</dbReference>
<dbReference type="Pfam" id="PF00497">
    <property type="entry name" value="SBP_bac_3"/>
    <property type="match status" value="1"/>
</dbReference>
<keyword evidence="4" id="KW-1003">Cell membrane</keyword>
<feature type="transmembrane region" description="Helical" evidence="14">
    <location>
        <begin position="746"/>
        <end position="767"/>
    </location>
</feature>
<dbReference type="PANTHER" id="PTHR45339:SF1">
    <property type="entry name" value="HYBRID SIGNAL TRANSDUCTION HISTIDINE KINASE J"/>
    <property type="match status" value="1"/>
</dbReference>
<evidence type="ECO:0000256" key="14">
    <source>
        <dbReference type="SAM" id="Phobius"/>
    </source>
</evidence>
<evidence type="ECO:0000259" key="19">
    <source>
        <dbReference type="PROSITE" id="PS50894"/>
    </source>
</evidence>
<dbReference type="SMART" id="SM00073">
    <property type="entry name" value="HPT"/>
    <property type="match status" value="1"/>
</dbReference>
<dbReference type="Gene3D" id="3.40.190.10">
    <property type="entry name" value="Periplasmic binding protein-like II"/>
    <property type="match status" value="2"/>
</dbReference>
<dbReference type="InterPro" id="IPR003594">
    <property type="entry name" value="HATPase_dom"/>
</dbReference>
<dbReference type="InterPro" id="IPR005467">
    <property type="entry name" value="His_kinase_dom"/>
</dbReference>
<dbReference type="PRINTS" id="PR00344">
    <property type="entry name" value="BCTRLSENSOR"/>
</dbReference>
<evidence type="ECO:0000259" key="16">
    <source>
        <dbReference type="PROSITE" id="PS50110"/>
    </source>
</evidence>
<comment type="catalytic activity">
    <reaction evidence="1">
        <text>ATP + protein L-histidine = ADP + protein N-phospho-L-histidine.</text>
        <dbReference type="EC" id="2.7.13.3"/>
    </reaction>
</comment>
<feature type="transmembrane region" description="Helical" evidence="14">
    <location>
        <begin position="398"/>
        <end position="416"/>
    </location>
</feature>
<evidence type="ECO:0000256" key="6">
    <source>
        <dbReference type="ARBA" id="ARBA00022692"/>
    </source>
</evidence>
<feature type="transmembrane region" description="Helical" evidence="14">
    <location>
        <begin position="437"/>
        <end position="460"/>
    </location>
</feature>
<dbReference type="InterPro" id="IPR035965">
    <property type="entry name" value="PAS-like_dom_sf"/>
</dbReference>
<feature type="domain" description="Response regulatory" evidence="16">
    <location>
        <begin position="1183"/>
        <end position="1304"/>
    </location>
</feature>
<dbReference type="PROSITE" id="PS50113">
    <property type="entry name" value="PAC"/>
    <property type="match status" value="1"/>
</dbReference>
<evidence type="ECO:0000256" key="7">
    <source>
        <dbReference type="ARBA" id="ARBA00022741"/>
    </source>
</evidence>
<evidence type="ECO:0000256" key="9">
    <source>
        <dbReference type="ARBA" id="ARBA00022989"/>
    </source>
</evidence>
<proteinExistence type="predicted"/>
<dbReference type="Pfam" id="PF02518">
    <property type="entry name" value="HATPase_c"/>
    <property type="match status" value="1"/>
</dbReference>
<dbReference type="SMART" id="SM00387">
    <property type="entry name" value="HATPase_c"/>
    <property type="match status" value="1"/>
</dbReference>
<comment type="subcellular location">
    <subcellularLocation>
        <location evidence="2">Cell membrane</location>
        <topology evidence="2">Multi-pass membrane protein</topology>
    </subcellularLocation>
</comment>
<organism evidence="20 21">
    <name type="scientific">Halodesulfovibrio aestuarii</name>
    <dbReference type="NCBI Taxonomy" id="126333"/>
    <lineage>
        <taxon>Bacteria</taxon>
        <taxon>Pseudomonadati</taxon>
        <taxon>Thermodesulfobacteriota</taxon>
        <taxon>Desulfovibrionia</taxon>
        <taxon>Desulfovibrionales</taxon>
        <taxon>Desulfovibrionaceae</taxon>
        <taxon>Halodesulfovibrio</taxon>
    </lineage>
</organism>
<feature type="domain" description="HPt" evidence="19">
    <location>
        <begin position="1485"/>
        <end position="1583"/>
    </location>
</feature>
<dbReference type="RefSeq" id="WP_371150895.1">
    <property type="nucleotide sequence ID" value="NZ_JBFSOO010000010.1"/>
</dbReference>